<evidence type="ECO:0000256" key="11">
    <source>
        <dbReference type="ARBA" id="ARBA00023306"/>
    </source>
</evidence>
<comment type="similarity">
    <text evidence="3">Belongs to the SKA3 family.</text>
</comment>
<keyword evidence="4" id="KW-0158">Chromosome</keyword>
<dbReference type="EMBL" id="JAHFZB010000008">
    <property type="protein sequence ID" value="KAK6486712.1"/>
    <property type="molecule type" value="Genomic_DNA"/>
</dbReference>
<gene>
    <name evidence="14" type="ORF">HHUSO_G10367</name>
</gene>
<reference evidence="14 15" key="1">
    <citation type="submission" date="2021-05" db="EMBL/GenBank/DDBJ databases">
        <authorList>
            <person name="Zahm M."/>
            <person name="Klopp C."/>
            <person name="Cabau C."/>
            <person name="Kuhl H."/>
            <person name="Suciu R."/>
            <person name="Ciorpac M."/>
            <person name="Holostenco D."/>
            <person name="Gessner J."/>
            <person name="Wuertz S."/>
            <person name="Hohne C."/>
            <person name="Stock M."/>
            <person name="Gislard M."/>
            <person name="Lluch J."/>
            <person name="Milhes M."/>
            <person name="Lampietro C."/>
            <person name="Lopez Roques C."/>
            <person name="Donnadieu C."/>
            <person name="Du K."/>
            <person name="Schartl M."/>
            <person name="Guiguen Y."/>
        </authorList>
    </citation>
    <scope>NUCLEOTIDE SEQUENCE [LARGE SCALE GENOMIC DNA]</scope>
    <source>
        <strain evidence="14">Hh-F2</strain>
        <tissue evidence="14">Blood</tissue>
    </source>
</reference>
<sequence length="550" mass="62058">MDISGNFFRRLRNLATFLETETKTLKKAHENSSSDDYKEGGMQVLHELHSEVQAIKGQVKTQLISNQSVENNASDFLRSCCVLKQRNTANLETIKEYFQKYGYKPQAGKTTAVEIATNSNDEECMVDQENRGSEEEEEEKEDKDKERTSESLPCATPAEKPPAPQDPMRTPRLSDFGLSHYRFQNTWEVLKEMPEQPAITQGSVGQGGLRATTFTESFPVLPKTPKCMLELDEAFTPKMEDFGINEYTMCLNDDFTIALINKNKPTKPKSLVGVTGSQINTGTTQKNSKPTEPTFKQHFTENDMTNSPIPPVFCTPGIKINKNKLPTLPKSPEITVKKASDSTPEIPTFETPYLKKLVHQRNTENEKKTLPEKGNPADRFSFEEPCPPVFSSRMFATEQVQLITPLTLATYDDMPETPERPELSAMTEGILKLKHDGLMINKTEKENRSPLVHLAIVSEKEFFTLPDYLRQIPLSEINAAIQKINKALERKSNGNKLDPSTYLMEEKELWNIIEVGPQATIYLLCITELNRLEQTTSSGIGSVYRVILSD</sequence>
<feature type="region of interest" description="Disordered" evidence="13">
    <location>
        <begin position="116"/>
        <end position="171"/>
    </location>
</feature>
<proteinExistence type="inferred from homology"/>
<keyword evidence="15" id="KW-1185">Reference proteome</keyword>
<feature type="region of interest" description="Disordered" evidence="13">
    <location>
        <begin position="271"/>
        <end position="293"/>
    </location>
</feature>
<feature type="compositionally biased region" description="Basic and acidic residues" evidence="13">
    <location>
        <begin position="361"/>
        <end position="371"/>
    </location>
</feature>
<evidence type="ECO:0000256" key="7">
    <source>
        <dbReference type="ARBA" id="ARBA00022701"/>
    </source>
</evidence>
<dbReference type="PANTHER" id="PTHR48118:SF1">
    <property type="entry name" value="SPINDLE AND KINETOCHORE-ASSOCIATED PROTEIN 3"/>
    <property type="match status" value="1"/>
</dbReference>
<evidence type="ECO:0000256" key="4">
    <source>
        <dbReference type="ARBA" id="ARBA00022454"/>
    </source>
</evidence>
<dbReference type="InterPro" id="IPR033341">
    <property type="entry name" value="SKA3"/>
</dbReference>
<dbReference type="Proteomes" id="UP001369086">
    <property type="component" value="Unassembled WGS sequence"/>
</dbReference>
<keyword evidence="11" id="KW-0131">Cell cycle</keyword>
<evidence type="ECO:0000256" key="8">
    <source>
        <dbReference type="ARBA" id="ARBA00022776"/>
    </source>
</evidence>
<accession>A0ABR0ZPI2</accession>
<evidence type="ECO:0000256" key="10">
    <source>
        <dbReference type="ARBA" id="ARBA00023212"/>
    </source>
</evidence>
<dbReference type="Gene3D" id="6.10.250.1400">
    <property type="match status" value="1"/>
</dbReference>
<evidence type="ECO:0000256" key="2">
    <source>
        <dbReference type="ARBA" id="ARBA00004629"/>
    </source>
</evidence>
<evidence type="ECO:0000256" key="9">
    <source>
        <dbReference type="ARBA" id="ARBA00022838"/>
    </source>
</evidence>
<organism evidence="14 15">
    <name type="scientific">Huso huso</name>
    <name type="common">Beluga</name>
    <name type="synonym">Acipenser huso</name>
    <dbReference type="NCBI Taxonomy" id="61971"/>
    <lineage>
        <taxon>Eukaryota</taxon>
        <taxon>Metazoa</taxon>
        <taxon>Chordata</taxon>
        <taxon>Craniata</taxon>
        <taxon>Vertebrata</taxon>
        <taxon>Euteleostomi</taxon>
        <taxon>Actinopterygii</taxon>
        <taxon>Chondrostei</taxon>
        <taxon>Acipenseriformes</taxon>
        <taxon>Acipenseridae</taxon>
        <taxon>Huso</taxon>
    </lineage>
</organism>
<name>A0ABR0ZPI2_HUSHU</name>
<evidence type="ECO:0000313" key="15">
    <source>
        <dbReference type="Proteomes" id="UP001369086"/>
    </source>
</evidence>
<evidence type="ECO:0000256" key="1">
    <source>
        <dbReference type="ARBA" id="ARBA00004186"/>
    </source>
</evidence>
<keyword evidence="7" id="KW-0493">Microtubule</keyword>
<evidence type="ECO:0000256" key="5">
    <source>
        <dbReference type="ARBA" id="ARBA00022490"/>
    </source>
</evidence>
<evidence type="ECO:0000256" key="3">
    <source>
        <dbReference type="ARBA" id="ARBA00007716"/>
    </source>
</evidence>
<evidence type="ECO:0000256" key="13">
    <source>
        <dbReference type="SAM" id="MobiDB-lite"/>
    </source>
</evidence>
<keyword evidence="6" id="KW-0132">Cell division</keyword>
<keyword evidence="9" id="KW-0995">Kinetochore</keyword>
<evidence type="ECO:0000256" key="12">
    <source>
        <dbReference type="ARBA" id="ARBA00023328"/>
    </source>
</evidence>
<keyword evidence="8" id="KW-0498">Mitosis</keyword>
<keyword evidence="10" id="KW-0206">Cytoskeleton</keyword>
<evidence type="ECO:0000256" key="6">
    <source>
        <dbReference type="ARBA" id="ARBA00022618"/>
    </source>
</evidence>
<evidence type="ECO:0000313" key="14">
    <source>
        <dbReference type="EMBL" id="KAK6486712.1"/>
    </source>
</evidence>
<feature type="region of interest" description="Disordered" evidence="13">
    <location>
        <begin position="360"/>
        <end position="380"/>
    </location>
</feature>
<comment type="caution">
    <text evidence="14">The sequence shown here is derived from an EMBL/GenBank/DDBJ whole genome shotgun (WGS) entry which is preliminary data.</text>
</comment>
<dbReference type="PANTHER" id="PTHR48118">
    <property type="entry name" value="SPINDLE AND KINETOCHORE-ASSOCIATED PROTEIN 3"/>
    <property type="match status" value="1"/>
</dbReference>
<protein>
    <submittedName>
        <fullName evidence="14">Spindle and kinetochore-associated protein 3 isoform X1</fullName>
    </submittedName>
</protein>
<comment type="subcellular location">
    <subcellularLocation>
        <location evidence="2">Chromosome</location>
        <location evidence="2">Centromere</location>
        <location evidence="2">Kinetochore</location>
    </subcellularLocation>
    <subcellularLocation>
        <location evidence="1">Cytoplasm</location>
        <location evidence="1">Cytoskeleton</location>
        <location evidence="1">Spindle</location>
    </subcellularLocation>
</comment>
<keyword evidence="12" id="KW-0137">Centromere</keyword>
<feature type="compositionally biased region" description="Polar residues" evidence="13">
    <location>
        <begin position="275"/>
        <end position="291"/>
    </location>
</feature>
<keyword evidence="5" id="KW-0963">Cytoplasm</keyword>